<dbReference type="EMBL" id="BTSX01000001">
    <property type="protein sequence ID" value="GMS79856.1"/>
    <property type="molecule type" value="Genomic_DNA"/>
</dbReference>
<dbReference type="Proteomes" id="UP001432027">
    <property type="component" value="Unassembled WGS sequence"/>
</dbReference>
<evidence type="ECO:0000313" key="2">
    <source>
        <dbReference type="EMBL" id="GMS79856.1"/>
    </source>
</evidence>
<evidence type="ECO:0000313" key="3">
    <source>
        <dbReference type="Proteomes" id="UP001432027"/>
    </source>
</evidence>
<sequence length="68" mass="7742">SKTLCLLEEFISFKSELMEISNEREGGRSLHSRHSIIDVLRLNIDHPQQPNHGCGDGEDGNQAHRMEK</sequence>
<reference evidence="2" key="1">
    <citation type="submission" date="2023-10" db="EMBL/GenBank/DDBJ databases">
        <title>Genome assembly of Pristionchus species.</title>
        <authorList>
            <person name="Yoshida K."/>
            <person name="Sommer R.J."/>
        </authorList>
    </citation>
    <scope>NUCLEOTIDE SEQUENCE</scope>
    <source>
        <strain evidence="2">RS0144</strain>
    </source>
</reference>
<feature type="region of interest" description="Disordered" evidence="1">
    <location>
        <begin position="45"/>
        <end position="68"/>
    </location>
</feature>
<gene>
    <name evidence="2" type="ORF">PENTCL1PPCAC_2031</name>
</gene>
<keyword evidence="3" id="KW-1185">Reference proteome</keyword>
<feature type="non-terminal residue" evidence="2">
    <location>
        <position position="1"/>
    </location>
</feature>
<accession>A0AAV5S9L1</accession>
<feature type="non-terminal residue" evidence="2">
    <location>
        <position position="68"/>
    </location>
</feature>
<evidence type="ECO:0000256" key="1">
    <source>
        <dbReference type="SAM" id="MobiDB-lite"/>
    </source>
</evidence>
<organism evidence="2 3">
    <name type="scientific">Pristionchus entomophagus</name>
    <dbReference type="NCBI Taxonomy" id="358040"/>
    <lineage>
        <taxon>Eukaryota</taxon>
        <taxon>Metazoa</taxon>
        <taxon>Ecdysozoa</taxon>
        <taxon>Nematoda</taxon>
        <taxon>Chromadorea</taxon>
        <taxon>Rhabditida</taxon>
        <taxon>Rhabditina</taxon>
        <taxon>Diplogasteromorpha</taxon>
        <taxon>Diplogasteroidea</taxon>
        <taxon>Neodiplogasteridae</taxon>
        <taxon>Pristionchus</taxon>
    </lineage>
</organism>
<proteinExistence type="predicted"/>
<comment type="caution">
    <text evidence="2">The sequence shown here is derived from an EMBL/GenBank/DDBJ whole genome shotgun (WGS) entry which is preliminary data.</text>
</comment>
<protein>
    <submittedName>
        <fullName evidence="2">Uncharacterized protein</fullName>
    </submittedName>
</protein>
<dbReference type="AlphaFoldDB" id="A0AAV5S9L1"/>
<name>A0AAV5S9L1_9BILA</name>